<gene>
    <name evidence="7" type="ORF">COV29_03735</name>
</gene>
<evidence type="ECO:0000256" key="1">
    <source>
        <dbReference type="ARBA" id="ARBA00004141"/>
    </source>
</evidence>
<sequence length="306" mass="34751">MISIYHKTIKDRGLNQIKEPKAGSWVYVENPSEKELEYLSGSLNLELDLLKDSVDPLEVPRLEIEDGKTYIFTRVPHKEGLIISTVPLLVIIGSDFITTISQKPIPSLNKFMEGKISFNTTQKTKLFLQIFSEINSAYEIFMTNINRQVRATRVHVQKISNREIAKFVTFEDSLNDFLSSLVPTNGILSRLLSGRVLELYEEDRDLVEDLLLGNNQLIELARSNLKSIVNVRGAYSTIMSNNLNRVVKFLTALTVVLNVPVIVSSLYGMNVNLPLADSPLAFWFIMGITLPISLVLFWIFVKKDWL</sequence>
<evidence type="ECO:0000256" key="6">
    <source>
        <dbReference type="SAM" id="Phobius"/>
    </source>
</evidence>
<evidence type="ECO:0000256" key="5">
    <source>
        <dbReference type="ARBA" id="ARBA00023136"/>
    </source>
</evidence>
<evidence type="ECO:0000256" key="4">
    <source>
        <dbReference type="ARBA" id="ARBA00022989"/>
    </source>
</evidence>
<dbReference type="InterPro" id="IPR045863">
    <property type="entry name" value="CorA_TM1_TM2"/>
</dbReference>
<protein>
    <recommendedName>
        <fullName evidence="9">Magnesium transporter CorA</fullName>
    </recommendedName>
</protein>
<dbReference type="SUPFAM" id="SSF143865">
    <property type="entry name" value="CorA soluble domain-like"/>
    <property type="match status" value="1"/>
</dbReference>
<dbReference type="GO" id="GO:0016020">
    <property type="term" value="C:membrane"/>
    <property type="evidence" value="ECO:0007669"/>
    <property type="project" value="UniProtKB-SubCell"/>
</dbReference>
<feature type="transmembrane region" description="Helical" evidence="6">
    <location>
        <begin position="249"/>
        <end position="268"/>
    </location>
</feature>
<keyword evidence="4 6" id="KW-1133">Transmembrane helix</keyword>
<keyword evidence="3 6" id="KW-0812">Transmembrane</keyword>
<organism evidence="7 8">
    <name type="scientific">Candidatus Yanofskybacteria bacterium CG10_big_fil_rev_8_21_14_0_10_36_16</name>
    <dbReference type="NCBI Taxonomy" id="1975096"/>
    <lineage>
        <taxon>Bacteria</taxon>
        <taxon>Candidatus Yanofskyibacteriota</taxon>
    </lineage>
</organism>
<dbReference type="InterPro" id="IPR045861">
    <property type="entry name" value="CorA_cytoplasmic_dom"/>
</dbReference>
<dbReference type="AlphaFoldDB" id="A0A2J0Q6K5"/>
<dbReference type="Pfam" id="PF01544">
    <property type="entry name" value="CorA"/>
    <property type="match status" value="1"/>
</dbReference>
<comment type="subcellular location">
    <subcellularLocation>
        <location evidence="1">Membrane</location>
        <topology evidence="1">Multi-pass membrane protein</topology>
    </subcellularLocation>
</comment>
<dbReference type="EMBL" id="PCXQ01000006">
    <property type="protein sequence ID" value="PJE50492.1"/>
    <property type="molecule type" value="Genomic_DNA"/>
</dbReference>
<dbReference type="CDD" id="cd12827">
    <property type="entry name" value="EcCorA_ZntB-like_u2"/>
    <property type="match status" value="1"/>
</dbReference>
<dbReference type="PANTHER" id="PTHR47891:SF2">
    <property type="entry name" value="MAGNESIUM AND COBALT TRANSPORTER"/>
    <property type="match status" value="1"/>
</dbReference>
<dbReference type="PANTHER" id="PTHR47891">
    <property type="entry name" value="TRANSPORTER-RELATED"/>
    <property type="match status" value="1"/>
</dbReference>
<keyword evidence="5 6" id="KW-0472">Membrane</keyword>
<comment type="caution">
    <text evidence="7">The sequence shown here is derived from an EMBL/GenBank/DDBJ whole genome shotgun (WGS) entry which is preliminary data.</text>
</comment>
<dbReference type="GO" id="GO:0046873">
    <property type="term" value="F:metal ion transmembrane transporter activity"/>
    <property type="evidence" value="ECO:0007669"/>
    <property type="project" value="InterPro"/>
</dbReference>
<dbReference type="Gene3D" id="1.20.58.340">
    <property type="entry name" value="Magnesium transport protein CorA, transmembrane region"/>
    <property type="match status" value="2"/>
</dbReference>
<dbReference type="InterPro" id="IPR002523">
    <property type="entry name" value="MgTranspt_CorA/ZnTranspt_ZntB"/>
</dbReference>
<reference evidence="7 8" key="1">
    <citation type="submission" date="2017-09" db="EMBL/GenBank/DDBJ databases">
        <title>Depth-based differentiation of microbial function through sediment-hosted aquifers and enrichment of novel symbionts in the deep terrestrial subsurface.</title>
        <authorList>
            <person name="Probst A.J."/>
            <person name="Ladd B."/>
            <person name="Jarett J.K."/>
            <person name="Geller-Mcgrath D.E."/>
            <person name="Sieber C.M."/>
            <person name="Emerson J.B."/>
            <person name="Anantharaman K."/>
            <person name="Thomas B.C."/>
            <person name="Malmstrom R."/>
            <person name="Stieglmeier M."/>
            <person name="Klingl A."/>
            <person name="Woyke T."/>
            <person name="Ryan C.M."/>
            <person name="Banfield J.F."/>
        </authorList>
    </citation>
    <scope>NUCLEOTIDE SEQUENCE [LARGE SCALE GENOMIC DNA]</scope>
    <source>
        <strain evidence="7">CG10_big_fil_rev_8_21_14_0_10_36_16</strain>
    </source>
</reference>
<proteinExistence type="inferred from homology"/>
<dbReference type="Proteomes" id="UP000228496">
    <property type="component" value="Unassembled WGS sequence"/>
</dbReference>
<dbReference type="SUPFAM" id="SSF144083">
    <property type="entry name" value="Magnesium transport protein CorA, transmembrane region"/>
    <property type="match status" value="1"/>
</dbReference>
<dbReference type="Gene3D" id="3.30.460.20">
    <property type="entry name" value="CorA soluble domain-like"/>
    <property type="match status" value="1"/>
</dbReference>
<accession>A0A2J0Q6K5</accession>
<evidence type="ECO:0000313" key="7">
    <source>
        <dbReference type="EMBL" id="PJE50492.1"/>
    </source>
</evidence>
<evidence type="ECO:0000256" key="3">
    <source>
        <dbReference type="ARBA" id="ARBA00022692"/>
    </source>
</evidence>
<dbReference type="InterPro" id="IPR047199">
    <property type="entry name" value="CorA-like"/>
</dbReference>
<evidence type="ECO:0000256" key="2">
    <source>
        <dbReference type="ARBA" id="ARBA00009765"/>
    </source>
</evidence>
<evidence type="ECO:0000313" key="8">
    <source>
        <dbReference type="Proteomes" id="UP000228496"/>
    </source>
</evidence>
<name>A0A2J0Q6K5_9BACT</name>
<comment type="similarity">
    <text evidence="2">Belongs to the CorA metal ion transporter (MIT) (TC 1.A.35) family.</text>
</comment>
<evidence type="ECO:0008006" key="9">
    <source>
        <dbReference type="Google" id="ProtNLM"/>
    </source>
</evidence>
<feature type="transmembrane region" description="Helical" evidence="6">
    <location>
        <begin position="280"/>
        <end position="301"/>
    </location>
</feature>